<feature type="coiled-coil region" evidence="1">
    <location>
        <begin position="476"/>
        <end position="539"/>
    </location>
</feature>
<feature type="coiled-coil region" evidence="1">
    <location>
        <begin position="1337"/>
        <end position="1467"/>
    </location>
</feature>
<evidence type="ECO:0000256" key="2">
    <source>
        <dbReference type="SAM" id="MobiDB-lite"/>
    </source>
</evidence>
<feature type="coiled-coil region" evidence="1">
    <location>
        <begin position="890"/>
        <end position="953"/>
    </location>
</feature>
<dbReference type="SUPFAM" id="SSF48371">
    <property type="entry name" value="ARM repeat"/>
    <property type="match status" value="1"/>
</dbReference>
<sequence>MLARSSTLAVQNRHGNGPQPAKSGEDSVSELKEQIAGFTRQIRELVDSNSSLKSQLYSAEVDQSLHKIEVAALKKENSKLASDNATLQESRSDMEAETYALKAQLEQLAEERDEAKVAMARSAKSLRRESSAKLSSEQAIGDYIARITALEAELKARDEDDANTRASNAKKLAEVDNRTAQLDGTIAELEAKLAESTREAETLRAEVAKYSEREAVCSGERGADEMQAEIERLRTSLNTSENAAAEKIAALQHEIELHDRDEPKIAARIAELEAAVANSQSELDQTRDELEDVRATRADISAASLADLKTQLESAQAERDQAKIDANVARSSLKQYGSDEESTKKTIDDYVARITALEAELKARDEDDANTRASNAKKLAEVDNRTAQLDGTIAELEAKLAESTREAETLRAEVAKYSEREAVCSGERGADEMQAEIERLRTSLNTSENAAAEKIAALQHEIELHDRDEPKIAARIAELEAAVANSQSELDQTRDELEDVRATRADISAASLADLKTQLESAQAERDQAKIDANVARSSLKQYGSDEESTKKTIDDYVARITALEAELKARDEDDANTRASNAKKLAEVDNRTAQLDGTIAELEAKLAESTREAETLRAEVAKYSEREAVCSGERGADEMQAEIERLRTSLNTSENAAAEKIAALQHEIELHDRDEPKIAARIAELEAAVANSQSELDQTRDELEDVRATRADISAASLADLKTQLESAQAERDQAKIDANVARSSLKQYGSDEESTKKTIDDYVARITALEAELKARDEDDANTRASNAKKLAEVDNRTAQLDGTIAELEAKLAESTREAETLRAEVAKYSEREAVCSGERGADEMQAEIERLRTSLNTSENAAAEKIAALQHEIELHDRDEPKIAARIAELEAAVANSQSELDQTRDELEDVRATRADISAASLADLKTQLESAQAERDQAKIDANVARSSLKQYGSDEESTKKTIDDYVARITALEAELKARDEDDANTRASNAKKLAEVDNRTAQLDGTIAELEAKLAESTREAETLRAEVAKYSEREAVCSGERGAYEMQAEIERLRTSLNTSENAAAEKIAALQHEIELHDRDEPKIAARIAELEAAVANSQSELIDAQAELTEVRPRLTKVTQERDVLKAQLTHYKRNNDTAKDVDDGATARIEALEHELAVRDRDDVSKQAEVDRLLGRLDELQRALEVSQTIVAEKQTEIDALDRARFNPDPAIVGHKESHERAMAAAADRIAMLERELQAVHGNAEANSAGHAAALEQEAKQRRALEADLDAVKAQLAAAQEDTAAYRASLLSAQDTESASDLAAVTRARELAVELEQQSRFHQDQLAEKARVVAELQDKVDAAQAEVEAARGDVLTLQAHAEQGRSGHANELTALAREKAQLERALAEASQTVLVLQNELTAQSSSANTELKALDEKVKFLSAELEQTQIESEKAVMAAEAKQQAADQQLRDAQTALSRFRELSRMSGLKDIVTEHIEDAHAMEEEAVVLLTPQPPSTPSRSTPSIPVGVQDSLRYRESTNRRMMPESPRPPVAGRPRRVASFLSRHVQRADMAETEREELNAAREHAADIEYQQNIRKTVVASDRMVAELVDANEQMAANLGNVAPDAVPDDVPGLGHALVAAIGARASFFPDSLASRVVPALEDAEFAQNVARLAAALTVALERAEVAELAAIAADAREAGAINLMLDLIRTFRSDFPTLRAAIAKPVPLAVAVFAMHCLSSLSLLEDAEQDIVSEANRDAVSVVMSFVPENEVLLVLTDPLLLSSVATALHVLSSVATCSAGRAVLGAPGPVGFLSRLLDLEGDSTAAVMARRSACRCLRNIALPGGATNGAIELDTLTKLVCILRTDSDVETLRFATHLMALALRSRRNQQPDFVESMLDMMSPHLTSPDTETCRNAISCLLVLSSTSVSTVTRPDIVAKLPVVLYTHSDPKPVVMALSTIERVIRIGGVGFDSIAHVQGHPLLPKLVNYLVGPSEDLACKASKILVHFYTAPKEGEERAGFEARVAEFVGTATADNTPALTALSQKLPELMSTTIIDHLVAVATIVAGISTVPACMDEMVSMGIIPLVRGLLSKTFGPTDAFFHQSEGEYPSAAMSTASVRGRSKNTSMHRTAIILAIARNLACDDARLAQLVDVESPVERLGLDTMMLVAAHAAEPAVADISIIAVELLCTLVAQGPVAAALGSTELIVEGKTALDAVIDIALDHEAINALTALCTSAPKARKPAVVRALLHAALDDSDAEACMAAVGKLSAAELAGTGVADLLVKLSSGPAGESAVRLLATVAEEDPAQCEKAGVLDAVIAAETEDVKSEVDSIIVALYKPGNRMKRVLTVIVDRFMADLATGKWTSFGDDFIAAMDDVRAIATDDHMDSIAKALQVARTDNELTDQMLDILEVFIVVDPSAKKPGLTADPANLALASLPEVASFLESVKKLNRKVAKGVKAPKSRATDLLALLTKSKSTSAQFKVAMKSAATG</sequence>
<feature type="compositionally biased region" description="Polar residues" evidence="2">
    <location>
        <begin position="1"/>
        <end position="14"/>
    </location>
</feature>
<gene>
    <name evidence="3" type="ORF">J8273_6529</name>
</gene>
<organism evidence="3 4">
    <name type="scientific">Carpediemonas membranifera</name>
    <dbReference type="NCBI Taxonomy" id="201153"/>
    <lineage>
        <taxon>Eukaryota</taxon>
        <taxon>Metamonada</taxon>
        <taxon>Carpediemonas-like organisms</taxon>
        <taxon>Carpediemonas</taxon>
    </lineage>
</organism>
<dbReference type="PANTHER" id="PTHR43941">
    <property type="entry name" value="STRUCTURAL MAINTENANCE OF CHROMOSOMES PROTEIN 2"/>
    <property type="match status" value="1"/>
</dbReference>
<feature type="coiled-coil region" evidence="1">
    <location>
        <begin position="1555"/>
        <end position="1585"/>
    </location>
</feature>
<dbReference type="Proteomes" id="UP000717585">
    <property type="component" value="Unassembled WGS sequence"/>
</dbReference>
<reference evidence="3" key="1">
    <citation type="submission" date="2021-05" db="EMBL/GenBank/DDBJ databases">
        <title>A free-living protist that lacks canonical eukaryotic 1 DNA replication and segregation systems.</title>
        <authorList>
            <person name="Salas-Leiva D.E."/>
            <person name="Tromer E.C."/>
            <person name="Curtis B.A."/>
            <person name="Jerlstrom-Hultqvist J."/>
            <person name="Kolisko M."/>
            <person name="Yi Z."/>
            <person name="Salas-Leiva J.S."/>
            <person name="Gallot-Lavallee L."/>
            <person name="Kops G.J.P.L."/>
            <person name="Archibald J.M."/>
            <person name="Simpson A.G.B."/>
            <person name="Roger A.J."/>
        </authorList>
    </citation>
    <scope>NUCLEOTIDE SEQUENCE</scope>
    <source>
        <strain evidence="3">BICM</strain>
    </source>
</reference>
<feature type="coiled-coil region" evidence="1">
    <location>
        <begin position="683"/>
        <end position="746"/>
    </location>
</feature>
<evidence type="ECO:0000256" key="1">
    <source>
        <dbReference type="SAM" id="Coils"/>
    </source>
</evidence>
<name>A0A8J6AR30_9EUKA</name>
<feature type="coiled-coil region" evidence="1">
    <location>
        <begin position="793"/>
        <end position="864"/>
    </location>
</feature>
<dbReference type="GO" id="GO:0000796">
    <property type="term" value="C:condensin complex"/>
    <property type="evidence" value="ECO:0007669"/>
    <property type="project" value="TreeGrafter"/>
</dbReference>
<dbReference type="GO" id="GO:0000793">
    <property type="term" value="C:condensed chromosome"/>
    <property type="evidence" value="ECO:0007669"/>
    <property type="project" value="TreeGrafter"/>
</dbReference>
<evidence type="ECO:0000313" key="3">
    <source>
        <dbReference type="EMBL" id="KAG9391753.1"/>
    </source>
</evidence>
<evidence type="ECO:0000313" key="4">
    <source>
        <dbReference type="Proteomes" id="UP000717585"/>
    </source>
</evidence>
<feature type="coiled-coil region" evidence="1">
    <location>
        <begin position="269"/>
        <end position="332"/>
    </location>
</feature>
<feature type="coiled-coil region" evidence="1">
    <location>
        <begin position="1097"/>
        <end position="1145"/>
    </location>
</feature>
<feature type="coiled-coil region" evidence="1">
    <location>
        <begin position="1188"/>
        <end position="1293"/>
    </location>
</feature>
<accession>A0A8J6AR30</accession>
<dbReference type="GO" id="GO:0000785">
    <property type="term" value="C:chromatin"/>
    <property type="evidence" value="ECO:0007669"/>
    <property type="project" value="TreeGrafter"/>
</dbReference>
<feature type="coiled-coil region" evidence="1">
    <location>
        <begin position="586"/>
        <end position="657"/>
    </location>
</feature>
<dbReference type="PANTHER" id="PTHR43941:SF1">
    <property type="entry name" value="STRUCTURAL MAINTENANCE OF CHROMOSOMES PROTEIN 2"/>
    <property type="match status" value="1"/>
</dbReference>
<feature type="region of interest" description="Disordered" evidence="2">
    <location>
        <begin position="1"/>
        <end position="30"/>
    </location>
</feature>
<keyword evidence="1" id="KW-0175">Coiled coil</keyword>
<dbReference type="Gene3D" id="1.10.287.1490">
    <property type="match status" value="4"/>
</dbReference>
<protein>
    <submittedName>
        <fullName evidence="3">Chromosome partition protein Smc</fullName>
    </submittedName>
</protein>
<feature type="coiled-coil region" evidence="1">
    <location>
        <begin position="379"/>
        <end position="450"/>
    </location>
</feature>
<proteinExistence type="predicted"/>
<keyword evidence="4" id="KW-1185">Reference proteome</keyword>
<feature type="coiled-coil region" evidence="1">
    <location>
        <begin position="1000"/>
        <end position="1041"/>
    </location>
</feature>
<dbReference type="GO" id="GO:0003682">
    <property type="term" value="F:chromatin binding"/>
    <property type="evidence" value="ECO:0007669"/>
    <property type="project" value="TreeGrafter"/>
</dbReference>
<dbReference type="GO" id="GO:0007076">
    <property type="term" value="P:mitotic chromosome condensation"/>
    <property type="evidence" value="ECO:0007669"/>
    <property type="project" value="TreeGrafter"/>
</dbReference>
<dbReference type="InterPro" id="IPR016024">
    <property type="entry name" value="ARM-type_fold"/>
</dbReference>
<comment type="caution">
    <text evidence="3">The sequence shown here is derived from an EMBL/GenBank/DDBJ whole genome shotgun (WGS) entry which is preliminary data.</text>
</comment>
<dbReference type="EMBL" id="JAHDYR010000053">
    <property type="protein sequence ID" value="KAG9391753.1"/>
    <property type="molecule type" value="Genomic_DNA"/>
</dbReference>
<feature type="coiled-coil region" evidence="1">
    <location>
        <begin position="172"/>
        <end position="243"/>
    </location>
</feature>